<dbReference type="Pfam" id="PF01434">
    <property type="entry name" value="Peptidase_M41"/>
    <property type="match status" value="1"/>
</dbReference>
<dbReference type="EMBL" id="MU069912">
    <property type="protein sequence ID" value="KAF5831910.1"/>
    <property type="molecule type" value="Genomic_DNA"/>
</dbReference>
<protein>
    <submittedName>
        <fullName evidence="8">P-loop containing nucleoside triphosphate hydrolase protein</fullName>
    </submittedName>
</protein>
<name>A0ABQ7GBG6_DUNSA</name>
<dbReference type="InterPro" id="IPR041569">
    <property type="entry name" value="AAA_lid_3"/>
</dbReference>
<proteinExistence type="inferred from homology"/>
<accession>A0ABQ7GBG6</accession>
<sequence length="646" mass="69070">MNFLVASLWPGLRPGSRALAAQLLPRGPGVWLQPGKRSFFSLGTPRGGLPRDPVQQVEHLKQLNQSSDAEEVVKLFESGRVAFTQDSLGEYIKALSCMDRLDNNRLMGLLQRGAEAGFRGPAGYGGAAAARAFPEPAAYTPVYGGGMMGPQPQQMGFSAGGMMPAAPAMPAGGAMPLAAAGVQQGAQSEGEALGTAAKPLVMSFAEPSFSNQLWRTLRTIIGVFIMVTCLGTLLDDKGIMSKSLLNNPELKPQTDSNTRFDDVKGVDEAKNELEEVCTGKTMLARAVAGEANVPFFYTSGSEFEEVFVGVGARRVRELFAAAKKISPCIIFIDEIDAIGGNRNPKDQQYMRMTLNQLLVELDGFKASEGVIVIAATNFPEVLDKALVRPGRFDRHVIVPNPDVEGRRQILDSYFSKLPQDKDVDLLTIAKATPGFSGADLSNLVNVAALYSARMGSEAINMRRYERLCLALGMVTQLPEDDATSMTRRQMLARLDVCMGGRVAEELIFGADDITTGASSDLRQATALARAMVTKYGFSSRLGQVSLDYDDNGASMSSETRSIVEAEVKKLLSEAYERSSTLLKQHARELHALASALIESETLSGEQIKALLSDVRSKPQTPEDQPATSSAATAAAAAAAASVAPAS</sequence>
<feature type="region of interest" description="Disordered" evidence="6">
    <location>
        <begin position="615"/>
        <end position="634"/>
    </location>
</feature>
<keyword evidence="5" id="KW-0547">Nucleotide-binding</keyword>
<keyword evidence="5" id="KW-0067">ATP-binding</keyword>
<dbReference type="InterPro" id="IPR037219">
    <property type="entry name" value="Peptidase_M41-like"/>
</dbReference>
<dbReference type="InterPro" id="IPR003959">
    <property type="entry name" value="ATPase_AAA_core"/>
</dbReference>
<evidence type="ECO:0000256" key="5">
    <source>
        <dbReference type="RuleBase" id="RU003651"/>
    </source>
</evidence>
<dbReference type="SUPFAM" id="SSF52540">
    <property type="entry name" value="P-loop containing nucleoside triphosphate hydrolases"/>
    <property type="match status" value="1"/>
</dbReference>
<comment type="similarity">
    <text evidence="1">In the C-terminal section; belongs to the peptidase M41 family.</text>
</comment>
<feature type="compositionally biased region" description="Low complexity" evidence="6">
    <location>
        <begin position="625"/>
        <end position="634"/>
    </location>
</feature>
<dbReference type="PANTHER" id="PTHR23076">
    <property type="entry name" value="METALLOPROTEASE M41 FTSH"/>
    <property type="match status" value="1"/>
</dbReference>
<keyword evidence="4 8" id="KW-0378">Hydrolase</keyword>
<gene>
    <name evidence="8" type="ORF">DUNSADRAFT_12397</name>
</gene>
<dbReference type="Pfam" id="PF00004">
    <property type="entry name" value="AAA"/>
    <property type="match status" value="1"/>
</dbReference>
<comment type="caution">
    <text evidence="8">The sequence shown here is derived from an EMBL/GenBank/DDBJ whole genome shotgun (WGS) entry which is preliminary data.</text>
</comment>
<feature type="domain" description="AAA+ ATPase" evidence="7">
    <location>
        <begin position="273"/>
        <end position="402"/>
    </location>
</feature>
<reference evidence="8" key="1">
    <citation type="submission" date="2017-08" db="EMBL/GenBank/DDBJ databases">
        <authorList>
            <person name="Polle J.E."/>
            <person name="Barry K."/>
            <person name="Cushman J."/>
            <person name="Schmutz J."/>
            <person name="Tran D."/>
            <person name="Hathwaick L.T."/>
            <person name="Yim W.C."/>
            <person name="Jenkins J."/>
            <person name="Mckie-Krisberg Z.M."/>
            <person name="Prochnik S."/>
            <person name="Lindquist E."/>
            <person name="Dockter R.B."/>
            <person name="Adam C."/>
            <person name="Molina H."/>
            <person name="Bunkerborg J."/>
            <person name="Jin E."/>
            <person name="Buchheim M."/>
            <person name="Magnuson J."/>
        </authorList>
    </citation>
    <scope>NUCLEOTIDE SEQUENCE</scope>
    <source>
        <strain evidence="8">CCAP 19/18</strain>
    </source>
</reference>
<evidence type="ECO:0000313" key="9">
    <source>
        <dbReference type="Proteomes" id="UP000815325"/>
    </source>
</evidence>
<dbReference type="Gene3D" id="3.40.50.300">
    <property type="entry name" value="P-loop containing nucleotide triphosphate hydrolases"/>
    <property type="match status" value="1"/>
</dbReference>
<dbReference type="Proteomes" id="UP000815325">
    <property type="component" value="Unassembled WGS sequence"/>
</dbReference>
<dbReference type="InterPro" id="IPR027417">
    <property type="entry name" value="P-loop_NTPase"/>
</dbReference>
<dbReference type="InterPro" id="IPR003960">
    <property type="entry name" value="ATPase_AAA_CS"/>
</dbReference>
<keyword evidence="3" id="KW-0645">Protease</keyword>
<evidence type="ECO:0000256" key="6">
    <source>
        <dbReference type="SAM" id="MobiDB-lite"/>
    </source>
</evidence>
<dbReference type="InterPro" id="IPR003593">
    <property type="entry name" value="AAA+_ATPase"/>
</dbReference>
<organism evidence="8 9">
    <name type="scientific">Dunaliella salina</name>
    <name type="common">Green alga</name>
    <name type="synonym">Protococcus salinus</name>
    <dbReference type="NCBI Taxonomy" id="3046"/>
    <lineage>
        <taxon>Eukaryota</taxon>
        <taxon>Viridiplantae</taxon>
        <taxon>Chlorophyta</taxon>
        <taxon>core chlorophytes</taxon>
        <taxon>Chlorophyceae</taxon>
        <taxon>CS clade</taxon>
        <taxon>Chlamydomonadales</taxon>
        <taxon>Dunaliellaceae</taxon>
        <taxon>Dunaliella</taxon>
    </lineage>
</organism>
<dbReference type="SUPFAM" id="SSF140990">
    <property type="entry name" value="FtsH protease domain-like"/>
    <property type="match status" value="1"/>
</dbReference>
<comment type="similarity">
    <text evidence="5">Belongs to the AAA ATPase family.</text>
</comment>
<evidence type="ECO:0000256" key="3">
    <source>
        <dbReference type="ARBA" id="ARBA00022670"/>
    </source>
</evidence>
<evidence type="ECO:0000259" key="7">
    <source>
        <dbReference type="SMART" id="SM00382"/>
    </source>
</evidence>
<dbReference type="Gene3D" id="1.20.58.760">
    <property type="entry name" value="Peptidase M41"/>
    <property type="match status" value="1"/>
</dbReference>
<evidence type="ECO:0000256" key="2">
    <source>
        <dbReference type="ARBA" id="ARBA00010550"/>
    </source>
</evidence>
<dbReference type="Pfam" id="PF17862">
    <property type="entry name" value="AAA_lid_3"/>
    <property type="match status" value="1"/>
</dbReference>
<evidence type="ECO:0000256" key="4">
    <source>
        <dbReference type="ARBA" id="ARBA00022801"/>
    </source>
</evidence>
<comment type="similarity">
    <text evidence="2">In the N-terminal section; belongs to the AAA ATPase family.</text>
</comment>
<dbReference type="SMART" id="SM00382">
    <property type="entry name" value="AAA"/>
    <property type="match status" value="1"/>
</dbReference>
<dbReference type="PROSITE" id="PS00674">
    <property type="entry name" value="AAA"/>
    <property type="match status" value="1"/>
</dbReference>
<dbReference type="GO" id="GO:0016787">
    <property type="term" value="F:hydrolase activity"/>
    <property type="evidence" value="ECO:0007669"/>
    <property type="project" value="UniProtKB-KW"/>
</dbReference>
<dbReference type="PANTHER" id="PTHR23076:SF37">
    <property type="entry name" value="ATP-DEPENDENT ZINC METALLOPROTEASE FTSH 4, MITOCHONDRIAL"/>
    <property type="match status" value="1"/>
</dbReference>
<keyword evidence="9" id="KW-1185">Reference proteome</keyword>
<evidence type="ECO:0000313" key="8">
    <source>
        <dbReference type="EMBL" id="KAF5831910.1"/>
    </source>
</evidence>
<evidence type="ECO:0000256" key="1">
    <source>
        <dbReference type="ARBA" id="ARBA00010044"/>
    </source>
</evidence>
<dbReference type="InterPro" id="IPR000642">
    <property type="entry name" value="Peptidase_M41"/>
</dbReference>